<feature type="domain" description="EthD" evidence="3">
    <location>
        <begin position="27"/>
        <end position="123"/>
    </location>
</feature>
<gene>
    <name evidence="4" type="ORF">N7530_007118</name>
</gene>
<organism evidence="4 5">
    <name type="scientific">Penicillium desertorum</name>
    <dbReference type="NCBI Taxonomy" id="1303715"/>
    <lineage>
        <taxon>Eukaryota</taxon>
        <taxon>Fungi</taxon>
        <taxon>Dikarya</taxon>
        <taxon>Ascomycota</taxon>
        <taxon>Pezizomycotina</taxon>
        <taxon>Eurotiomycetes</taxon>
        <taxon>Eurotiomycetidae</taxon>
        <taxon>Eurotiales</taxon>
        <taxon>Aspergillaceae</taxon>
        <taxon>Penicillium</taxon>
    </lineage>
</organism>
<sequence>MATTIGTESAGLPPSRYLCLTILGYRKPGMSEEAYRRHMVQVSAPLTKDLMVKYGVKRWTVIHNPTQTRLMMNWIYDRQMSNIAEYDCFSQVVFESVEHYRMMKEDPYYKEHLFDDHENFADTKRSQMTVGWIEEWINDGAVCDGLEFPSDSQGVSSLVSKSVLVMTFVLGAYIFFTK</sequence>
<keyword evidence="5" id="KW-1185">Reference proteome</keyword>
<keyword evidence="2" id="KW-0812">Transmembrane</keyword>
<comment type="similarity">
    <text evidence="1">Belongs to the tpcK family.</text>
</comment>
<dbReference type="SUPFAM" id="SSF54909">
    <property type="entry name" value="Dimeric alpha+beta barrel"/>
    <property type="match status" value="1"/>
</dbReference>
<dbReference type="GO" id="GO:0016491">
    <property type="term" value="F:oxidoreductase activity"/>
    <property type="evidence" value="ECO:0007669"/>
    <property type="project" value="InterPro"/>
</dbReference>
<evidence type="ECO:0000313" key="5">
    <source>
        <dbReference type="Proteomes" id="UP001147760"/>
    </source>
</evidence>
<dbReference type="OrthoDB" id="3454835at2759"/>
<dbReference type="Proteomes" id="UP001147760">
    <property type="component" value="Unassembled WGS sequence"/>
</dbReference>
<accession>A0A9X0BJM4</accession>
<dbReference type="InterPro" id="IPR011008">
    <property type="entry name" value="Dimeric_a/b-barrel"/>
</dbReference>
<reference evidence="4" key="2">
    <citation type="journal article" date="2023" name="IMA Fungus">
        <title>Comparative genomic study of the Penicillium genus elucidates a diverse pangenome and 15 lateral gene transfer events.</title>
        <authorList>
            <person name="Petersen C."/>
            <person name="Sorensen T."/>
            <person name="Nielsen M.R."/>
            <person name="Sondergaard T.E."/>
            <person name="Sorensen J.L."/>
            <person name="Fitzpatrick D.A."/>
            <person name="Frisvad J.C."/>
            <person name="Nielsen K.L."/>
        </authorList>
    </citation>
    <scope>NUCLEOTIDE SEQUENCE</scope>
    <source>
        <strain evidence="4">IBT 17660</strain>
    </source>
</reference>
<protein>
    <submittedName>
        <fullName evidence="4">EthD domain-containing protein</fullName>
    </submittedName>
</protein>
<feature type="transmembrane region" description="Helical" evidence="2">
    <location>
        <begin position="158"/>
        <end position="176"/>
    </location>
</feature>
<dbReference type="AlphaFoldDB" id="A0A9X0BJM4"/>
<proteinExistence type="inferred from homology"/>
<dbReference type="InterPro" id="IPR009799">
    <property type="entry name" value="EthD_dom"/>
</dbReference>
<reference evidence="4" key="1">
    <citation type="submission" date="2022-12" db="EMBL/GenBank/DDBJ databases">
        <authorList>
            <person name="Petersen C."/>
        </authorList>
    </citation>
    <scope>NUCLEOTIDE SEQUENCE</scope>
    <source>
        <strain evidence="4">IBT 17660</strain>
    </source>
</reference>
<evidence type="ECO:0000259" key="3">
    <source>
        <dbReference type="Pfam" id="PF07110"/>
    </source>
</evidence>
<dbReference type="Gene3D" id="3.30.70.100">
    <property type="match status" value="1"/>
</dbReference>
<dbReference type="EMBL" id="JAPWDO010000005">
    <property type="protein sequence ID" value="KAJ5469761.1"/>
    <property type="molecule type" value="Genomic_DNA"/>
</dbReference>
<keyword evidence="2" id="KW-0472">Membrane</keyword>
<keyword evidence="2" id="KW-1133">Transmembrane helix</keyword>
<name>A0A9X0BJM4_9EURO</name>
<evidence type="ECO:0000313" key="4">
    <source>
        <dbReference type="EMBL" id="KAJ5469761.1"/>
    </source>
</evidence>
<comment type="caution">
    <text evidence="4">The sequence shown here is derived from an EMBL/GenBank/DDBJ whole genome shotgun (WGS) entry which is preliminary data.</text>
</comment>
<evidence type="ECO:0000256" key="2">
    <source>
        <dbReference type="SAM" id="Phobius"/>
    </source>
</evidence>
<dbReference type="Pfam" id="PF07110">
    <property type="entry name" value="EthD"/>
    <property type="match status" value="1"/>
</dbReference>
<evidence type="ECO:0000256" key="1">
    <source>
        <dbReference type="ARBA" id="ARBA00005986"/>
    </source>
</evidence>